<dbReference type="CDD" id="cd03310">
    <property type="entry name" value="CIMS_like"/>
    <property type="match status" value="1"/>
</dbReference>
<dbReference type="Pfam" id="PF08267">
    <property type="entry name" value="Meth_synt_1"/>
    <property type="match status" value="1"/>
</dbReference>
<proteinExistence type="predicted"/>
<dbReference type="GO" id="GO:0008652">
    <property type="term" value="P:amino acid biosynthetic process"/>
    <property type="evidence" value="ECO:0007669"/>
    <property type="project" value="InterPro"/>
</dbReference>
<dbReference type="RefSeq" id="WP_156013641.1">
    <property type="nucleotide sequence ID" value="NZ_CP045484.1"/>
</dbReference>
<dbReference type="Proteomes" id="UP000427373">
    <property type="component" value="Chromosome"/>
</dbReference>
<evidence type="ECO:0000313" key="3">
    <source>
        <dbReference type="EMBL" id="QGR16033.1"/>
    </source>
</evidence>
<keyword evidence="4" id="KW-1185">Reference proteome</keyword>
<dbReference type="GO" id="GO:0032259">
    <property type="term" value="P:methylation"/>
    <property type="evidence" value="ECO:0007669"/>
    <property type="project" value="UniProtKB-KW"/>
</dbReference>
<dbReference type="EMBL" id="JACHFY010000002">
    <property type="protein sequence ID" value="MBB5253043.1"/>
    <property type="molecule type" value="Genomic_DNA"/>
</dbReference>
<dbReference type="GO" id="GO:0008270">
    <property type="term" value="F:zinc ion binding"/>
    <property type="evidence" value="ECO:0007669"/>
    <property type="project" value="InterPro"/>
</dbReference>
<dbReference type="GeneID" id="42799913"/>
<dbReference type="PANTHER" id="PTHR30519">
    <property type="entry name" value="5-METHYLTETRAHYDROPTEROYLTRIGLUTAMATE--HOMOCYSTEINE METHYLTRANSFERASE"/>
    <property type="match status" value="1"/>
</dbReference>
<evidence type="ECO:0000313" key="5">
    <source>
        <dbReference type="Proteomes" id="UP000582213"/>
    </source>
</evidence>
<dbReference type="InterPro" id="IPR013215">
    <property type="entry name" value="Cbl-indep_Met_Synth_N"/>
</dbReference>
<dbReference type="NCBIfam" id="NF006349">
    <property type="entry name" value="PRK08575.1-2"/>
    <property type="match status" value="1"/>
</dbReference>
<keyword evidence="3" id="KW-0808">Transferase</keyword>
<evidence type="ECO:0000313" key="4">
    <source>
        <dbReference type="Proteomes" id="UP000427373"/>
    </source>
</evidence>
<name>A0A650CDU7_SULOH</name>
<dbReference type="InterPro" id="IPR038071">
    <property type="entry name" value="UROD/MetE-like_sf"/>
</dbReference>
<feature type="domain" description="Cobalamin-independent methionine synthase MetE N-terminal" evidence="1">
    <location>
        <begin position="81"/>
        <end position="266"/>
    </location>
</feature>
<evidence type="ECO:0000259" key="1">
    <source>
        <dbReference type="Pfam" id="PF08267"/>
    </source>
</evidence>
<dbReference type="KEGG" id="soh:D1869_01660"/>
<accession>A0A650CDU7</accession>
<reference evidence="2 5" key="2">
    <citation type="submission" date="2020-08" db="EMBL/GenBank/DDBJ databases">
        <title>Genomic Encyclopedia of Type Strains, Phase IV (KMG-IV): sequencing the most valuable type-strain genomes for metagenomic binning, comparative biology and taxonomic classification.</title>
        <authorList>
            <person name="Goeker M."/>
        </authorList>
    </citation>
    <scope>NUCLEOTIDE SEQUENCE [LARGE SCALE GENOMIC DNA]</scope>
    <source>
        <strain evidence="2 5">DSM 12421</strain>
    </source>
</reference>
<dbReference type="EMBL" id="CP045484">
    <property type="protein sequence ID" value="QGR16033.1"/>
    <property type="molecule type" value="Genomic_DNA"/>
</dbReference>
<sequence length="322" mass="37980">MRLETALIGSYPKPVRIAKIISKKNNGKISEEKYLEQIFNFMNNFFEMMKSFNVDFTTDSMIEWDDIADLTYSFLTNVKKGSLTRFFDNNFYYRQIVINEKLKYKEDNTYIKYFEKAKELARNYSFKLKAVILGPLTFLKLSENQYYKNEEELMRDYAIIVNSLLKNMKSDVVEIHEPSIFQKGIKKDLLDTLPEVYNIMLENINVEIHLLTYFDINFDRLENYMKLPVTVYGFDVTEGNKNKLGRLYQFLKGKQVYFGILDSRTTKMEKIVTIKRIVSTASEKGIERLILGNSSFNDFIPEIIVQKKFKLLQKAKEMMLNG</sequence>
<dbReference type="AlphaFoldDB" id="A0A650CDU7"/>
<keyword evidence="3" id="KW-0489">Methyltransferase</keyword>
<dbReference type="OrthoDB" id="33991at2157"/>
<dbReference type="SUPFAM" id="SSF51726">
    <property type="entry name" value="UROD/MetE-like"/>
    <property type="match status" value="1"/>
</dbReference>
<dbReference type="Gene3D" id="3.20.20.210">
    <property type="match status" value="1"/>
</dbReference>
<gene>
    <name evidence="3" type="ORF">D1869_01660</name>
    <name evidence="2" type="ORF">HNQ62_000776</name>
</gene>
<protein>
    <submittedName>
        <fullName evidence="3">5-methyltetrahydropteroyltriglutamate--homocysteine methyltransferase</fullName>
        <ecNumber evidence="2">2.1.1.14</ecNumber>
    </submittedName>
</protein>
<evidence type="ECO:0000313" key="2">
    <source>
        <dbReference type="EMBL" id="MBB5253043.1"/>
    </source>
</evidence>
<reference evidence="3 4" key="1">
    <citation type="submission" date="2019-10" db="EMBL/GenBank/DDBJ databases">
        <title>Genome Sequences from Six Type Strain Members of the Archaeal Family Sulfolobaceae: Acidianus ambivalens, Acidianus infernus, Metallosphaera prunae, Stygiolobus azoricus, Sulfolobus metallicus, and Sulfurisphaera ohwakuensis.</title>
        <authorList>
            <person name="Counts J.A."/>
            <person name="Kelly R.M."/>
        </authorList>
    </citation>
    <scope>NUCLEOTIDE SEQUENCE [LARGE SCALE GENOMIC DNA]</scope>
    <source>
        <strain evidence="3 4">TA-1</strain>
    </source>
</reference>
<organism evidence="3 4">
    <name type="scientific">Sulfurisphaera ohwakuensis</name>
    <dbReference type="NCBI Taxonomy" id="69656"/>
    <lineage>
        <taxon>Archaea</taxon>
        <taxon>Thermoproteota</taxon>
        <taxon>Thermoprotei</taxon>
        <taxon>Sulfolobales</taxon>
        <taxon>Sulfolobaceae</taxon>
        <taxon>Sulfurisphaera</taxon>
    </lineage>
</organism>
<dbReference type="EC" id="2.1.1.14" evidence="2"/>
<dbReference type="GO" id="GO:0003871">
    <property type="term" value="F:5-methyltetrahydropteroyltriglutamate-homocysteine S-methyltransferase activity"/>
    <property type="evidence" value="ECO:0007669"/>
    <property type="project" value="UniProtKB-EC"/>
</dbReference>
<dbReference type="Proteomes" id="UP000582213">
    <property type="component" value="Unassembled WGS sequence"/>
</dbReference>